<dbReference type="PANTHER" id="PTHR19143">
    <property type="entry name" value="FIBRINOGEN/TENASCIN/ANGIOPOEITIN"/>
    <property type="match status" value="1"/>
</dbReference>
<evidence type="ECO:0000256" key="3">
    <source>
        <dbReference type="ARBA" id="ARBA00022536"/>
    </source>
</evidence>
<dbReference type="PROSITE" id="PS50026">
    <property type="entry name" value="EGF_3"/>
    <property type="match status" value="1"/>
</dbReference>
<evidence type="ECO:0000259" key="16">
    <source>
        <dbReference type="PROSITE" id="PS50234"/>
    </source>
</evidence>
<evidence type="ECO:0000313" key="19">
    <source>
        <dbReference type="WBParaSite" id="PSAMB.scaffold1240size33943.g11926.t1"/>
    </source>
</evidence>
<evidence type="ECO:0000256" key="4">
    <source>
        <dbReference type="ARBA" id="ARBA00022692"/>
    </source>
</evidence>
<evidence type="ECO:0000256" key="1">
    <source>
        <dbReference type="ARBA" id="ARBA00004251"/>
    </source>
</evidence>
<evidence type="ECO:0000259" key="14">
    <source>
        <dbReference type="PROSITE" id="PS50026"/>
    </source>
</evidence>
<dbReference type="InterPro" id="IPR036056">
    <property type="entry name" value="Fibrinogen-like_C"/>
</dbReference>
<evidence type="ECO:0000256" key="13">
    <source>
        <dbReference type="SAM" id="MobiDB-lite"/>
    </source>
</evidence>
<evidence type="ECO:0000256" key="12">
    <source>
        <dbReference type="PROSITE-ProRule" id="PRU00076"/>
    </source>
</evidence>
<dbReference type="InterPro" id="IPR002181">
    <property type="entry name" value="Fibrinogen_a/b/g_C_dom"/>
</dbReference>
<dbReference type="SUPFAM" id="SSF56436">
    <property type="entry name" value="C-type lectin-like"/>
    <property type="match status" value="1"/>
</dbReference>
<dbReference type="SMART" id="SM00327">
    <property type="entry name" value="VWA"/>
    <property type="match status" value="1"/>
</dbReference>
<evidence type="ECO:0000256" key="2">
    <source>
        <dbReference type="ARBA" id="ARBA00022475"/>
    </source>
</evidence>
<dbReference type="SMART" id="SM00034">
    <property type="entry name" value="CLECT"/>
    <property type="match status" value="1"/>
</dbReference>
<feature type="domain" description="VWFA" evidence="16">
    <location>
        <begin position="419"/>
        <end position="604"/>
    </location>
</feature>
<comment type="subcellular location">
    <subcellularLocation>
        <location evidence="1">Cell membrane</location>
        <topology evidence="1">Single-pass type I membrane protein</topology>
    </subcellularLocation>
</comment>
<name>A0A914UT81_9BILA</name>
<dbReference type="GO" id="GO:0005509">
    <property type="term" value="F:calcium ion binding"/>
    <property type="evidence" value="ECO:0007669"/>
    <property type="project" value="InterPro"/>
</dbReference>
<keyword evidence="18" id="KW-1185">Reference proteome</keyword>
<evidence type="ECO:0000256" key="10">
    <source>
        <dbReference type="ARBA" id="ARBA00023157"/>
    </source>
</evidence>
<keyword evidence="3 12" id="KW-0245">EGF-like domain</keyword>
<dbReference type="InterPro" id="IPR002035">
    <property type="entry name" value="VWF_A"/>
</dbReference>
<keyword evidence="5" id="KW-0732">Signal</keyword>
<dbReference type="Gene3D" id="3.90.215.10">
    <property type="entry name" value="Gamma Fibrinogen, chain A, domain 1"/>
    <property type="match status" value="1"/>
</dbReference>
<keyword evidence="2" id="KW-1003">Cell membrane</keyword>
<evidence type="ECO:0000256" key="7">
    <source>
        <dbReference type="ARBA" id="ARBA00022837"/>
    </source>
</evidence>
<keyword evidence="7" id="KW-0106">Calcium</keyword>
<dbReference type="PROSITE" id="PS50234">
    <property type="entry name" value="VWFA"/>
    <property type="match status" value="1"/>
</dbReference>
<keyword evidence="6" id="KW-0677">Repeat</keyword>
<dbReference type="InterPro" id="IPR016186">
    <property type="entry name" value="C-type_lectin-like/link_sf"/>
</dbReference>
<keyword evidence="8" id="KW-1133">Transmembrane helix</keyword>
<dbReference type="SMART" id="SM00186">
    <property type="entry name" value="FBG"/>
    <property type="match status" value="1"/>
</dbReference>
<dbReference type="InterPro" id="IPR001881">
    <property type="entry name" value="EGF-like_Ca-bd_dom"/>
</dbReference>
<dbReference type="GO" id="GO:0023052">
    <property type="term" value="P:signaling"/>
    <property type="evidence" value="ECO:0007669"/>
    <property type="project" value="UniProtKB-ARBA"/>
</dbReference>
<dbReference type="AlphaFoldDB" id="A0A914UT81"/>
<evidence type="ECO:0000256" key="9">
    <source>
        <dbReference type="ARBA" id="ARBA00023136"/>
    </source>
</evidence>
<dbReference type="PROSITE" id="PS50041">
    <property type="entry name" value="C_TYPE_LECTIN_2"/>
    <property type="match status" value="1"/>
</dbReference>
<dbReference type="CDD" id="cd00037">
    <property type="entry name" value="CLECT"/>
    <property type="match status" value="1"/>
</dbReference>
<feature type="domain" description="C-type lectin" evidence="15">
    <location>
        <begin position="186"/>
        <end position="306"/>
    </location>
</feature>
<dbReference type="InterPro" id="IPR014716">
    <property type="entry name" value="Fibrinogen_a/b/g_C_1"/>
</dbReference>
<dbReference type="PROSITE" id="PS00022">
    <property type="entry name" value="EGF_1"/>
    <property type="match status" value="1"/>
</dbReference>
<dbReference type="InterPro" id="IPR001304">
    <property type="entry name" value="C-type_lectin-like"/>
</dbReference>
<evidence type="ECO:0000256" key="11">
    <source>
        <dbReference type="ARBA" id="ARBA00023180"/>
    </source>
</evidence>
<dbReference type="Gene3D" id="3.40.50.410">
    <property type="entry name" value="von Willebrand factor, type A domain"/>
    <property type="match status" value="1"/>
</dbReference>
<dbReference type="GO" id="GO:0005886">
    <property type="term" value="C:plasma membrane"/>
    <property type="evidence" value="ECO:0007669"/>
    <property type="project" value="UniProtKB-SubCell"/>
</dbReference>
<evidence type="ECO:0000256" key="8">
    <source>
        <dbReference type="ARBA" id="ARBA00022989"/>
    </source>
</evidence>
<keyword evidence="10 12" id="KW-1015">Disulfide bond</keyword>
<evidence type="ECO:0000313" key="18">
    <source>
        <dbReference type="Proteomes" id="UP000887566"/>
    </source>
</evidence>
<evidence type="ECO:0000256" key="5">
    <source>
        <dbReference type="ARBA" id="ARBA00022729"/>
    </source>
</evidence>
<keyword evidence="4" id="KW-0812">Transmembrane</keyword>
<dbReference type="Gene3D" id="3.10.100.10">
    <property type="entry name" value="Mannose-Binding Protein A, subunit A"/>
    <property type="match status" value="1"/>
</dbReference>
<dbReference type="Gene3D" id="2.10.25.10">
    <property type="entry name" value="Laminin"/>
    <property type="match status" value="1"/>
</dbReference>
<dbReference type="Pfam" id="PF00008">
    <property type="entry name" value="EGF"/>
    <property type="match status" value="1"/>
</dbReference>
<accession>A0A914UT81</accession>
<feature type="disulfide bond" evidence="12">
    <location>
        <begin position="363"/>
        <end position="372"/>
    </location>
</feature>
<feature type="domain" description="EGF-like" evidence="14">
    <location>
        <begin position="337"/>
        <end position="373"/>
    </location>
</feature>
<dbReference type="Pfam" id="PF00059">
    <property type="entry name" value="Lectin_C"/>
    <property type="match status" value="1"/>
</dbReference>
<evidence type="ECO:0000259" key="17">
    <source>
        <dbReference type="PROSITE" id="PS51406"/>
    </source>
</evidence>
<dbReference type="PROSITE" id="PS51406">
    <property type="entry name" value="FIBRINOGEN_C_2"/>
    <property type="match status" value="1"/>
</dbReference>
<dbReference type="FunFam" id="2.10.25.10:FF:000391">
    <property type="entry name" value="Weary, isoform C"/>
    <property type="match status" value="1"/>
</dbReference>
<dbReference type="CDD" id="cd01450">
    <property type="entry name" value="vWFA_subfamily_ECM"/>
    <property type="match status" value="1"/>
</dbReference>
<feature type="domain" description="Fibrinogen C-terminal" evidence="17">
    <location>
        <begin position="1"/>
        <end position="188"/>
    </location>
</feature>
<dbReference type="GO" id="GO:0005615">
    <property type="term" value="C:extracellular space"/>
    <property type="evidence" value="ECO:0007669"/>
    <property type="project" value="TreeGrafter"/>
</dbReference>
<dbReference type="PANTHER" id="PTHR19143:SF327">
    <property type="entry name" value="FI21813P1-RELATED"/>
    <property type="match status" value="1"/>
</dbReference>
<dbReference type="Proteomes" id="UP000887566">
    <property type="component" value="Unplaced"/>
</dbReference>
<dbReference type="GO" id="GO:0007154">
    <property type="term" value="P:cell communication"/>
    <property type="evidence" value="ECO:0007669"/>
    <property type="project" value="UniProtKB-ARBA"/>
</dbReference>
<organism evidence="18 19">
    <name type="scientific">Plectus sambesii</name>
    <dbReference type="NCBI Taxonomy" id="2011161"/>
    <lineage>
        <taxon>Eukaryota</taxon>
        <taxon>Metazoa</taxon>
        <taxon>Ecdysozoa</taxon>
        <taxon>Nematoda</taxon>
        <taxon>Chromadorea</taxon>
        <taxon>Plectida</taxon>
        <taxon>Plectina</taxon>
        <taxon>Plectoidea</taxon>
        <taxon>Plectidae</taxon>
        <taxon>Plectus</taxon>
    </lineage>
</organism>
<dbReference type="Pfam" id="PF00147">
    <property type="entry name" value="Fibrinogen_C"/>
    <property type="match status" value="1"/>
</dbReference>
<sequence>METDGGGWTVFQRRIDANVSFYDKLWNDYKVGFNNGLENNLWLGNDIIHVLTTKDSNVEFRIDLWGNRHPNSSNLNGYWWEKHPNFFIDDEAHFYTLHLSSSYTGNATTWTDYGIYYSNGLNFSTIDAINGAVPECYSVHELGGWWMDSRCSWASLNGKYVPITWGYGFVWYRSYLYKFNPVQSLNPNKCYYVGVKKDTWFGAEGFCKNAASNGHLTTISSGFENGNVDAVVISTPAVSGCDQFWIGGNDFDVDGQYAWIDGSPWGYASWTSGQPDTSQQCVSSTARTTGKWKTEPCGVENCFLCEMYMGGSTSFPTTVTPSTTAPPPTTTPSTTTFYNPCMSGPCQNGGTCLPVGSSYTCQCPPHYTGTNCQNAPASTTSTTWTTSRKTTATSHTKTTQAPPTTTPLPQCNLKNAVVDLVVLFDSSSGLGADDFKNTITNFFPLASQVSFGGDFVRVVLGTYDAQPHLTGDFLSINNTSDYINKVNYLWNQPQSGLYGNNINDALNAVVNLTTTAHGYRVNGNVINMVLIISSTGWDQGNFGNGFSDPSQTAATLRRAGMNIVAIGFGPHADMQQLHQISPCAQYAPNIQSFNTLMPWIWSRFCLTGQQFC</sequence>
<dbReference type="InterPro" id="IPR036465">
    <property type="entry name" value="vWFA_dom_sf"/>
</dbReference>
<reference evidence="19" key="1">
    <citation type="submission" date="2022-11" db="UniProtKB">
        <authorList>
            <consortium name="WormBaseParasite"/>
        </authorList>
    </citation>
    <scope>IDENTIFICATION</scope>
</reference>
<comment type="caution">
    <text evidence="12">Lacks conserved residue(s) required for the propagation of feature annotation.</text>
</comment>
<dbReference type="InterPro" id="IPR000742">
    <property type="entry name" value="EGF"/>
</dbReference>
<dbReference type="SUPFAM" id="SSF53300">
    <property type="entry name" value="vWA-like"/>
    <property type="match status" value="1"/>
</dbReference>
<keyword evidence="9" id="KW-0472">Membrane</keyword>
<evidence type="ECO:0000256" key="6">
    <source>
        <dbReference type="ARBA" id="ARBA00022737"/>
    </source>
</evidence>
<evidence type="ECO:0000259" key="15">
    <source>
        <dbReference type="PROSITE" id="PS50041"/>
    </source>
</evidence>
<dbReference type="WBParaSite" id="PSAMB.scaffold1240size33943.g11926.t1">
    <property type="protein sequence ID" value="PSAMB.scaffold1240size33943.g11926.t1"/>
    <property type="gene ID" value="PSAMB.scaffold1240size33943.g11926"/>
</dbReference>
<dbReference type="SUPFAM" id="SSF56496">
    <property type="entry name" value="Fibrinogen C-terminal domain-like"/>
    <property type="match status" value="1"/>
</dbReference>
<proteinExistence type="predicted"/>
<dbReference type="InterPro" id="IPR050373">
    <property type="entry name" value="Fibrinogen_C-term_domain"/>
</dbReference>
<dbReference type="SMART" id="SM00181">
    <property type="entry name" value="EGF"/>
    <property type="match status" value="1"/>
</dbReference>
<dbReference type="InterPro" id="IPR016187">
    <property type="entry name" value="CTDL_fold"/>
</dbReference>
<keyword evidence="11" id="KW-0325">Glycoprotein</keyword>
<dbReference type="CDD" id="cd00054">
    <property type="entry name" value="EGF_CA"/>
    <property type="match status" value="1"/>
</dbReference>
<feature type="region of interest" description="Disordered" evidence="13">
    <location>
        <begin position="378"/>
        <end position="407"/>
    </location>
</feature>
<dbReference type="Pfam" id="PF00092">
    <property type="entry name" value="VWA"/>
    <property type="match status" value="1"/>
</dbReference>
<dbReference type="SMART" id="SM00179">
    <property type="entry name" value="EGF_CA"/>
    <property type="match status" value="1"/>
</dbReference>
<protein>
    <submittedName>
        <fullName evidence="19">Uncharacterized protein</fullName>
    </submittedName>
</protein>